<protein>
    <submittedName>
        <fullName evidence="2">Uncharacterized protein</fullName>
    </submittedName>
</protein>
<sequence>MWQIAEKDIYILILGILFTVFIGFISIKLFQVNFPQLTCGPATETSNVCVAIILTLLLLVTMCIVEDIVGTWLHMFLHHLFSFFVILLVILGIWFRKKITNGLRENIFSTKKQSSSPSLKFSVTRKSLYGRQMSRRGSKQHNACTTKSTSPKWERRVKINYEMELKKAYVQAICLGYKDITEEIIKKAMRYMNDR</sequence>
<evidence type="ECO:0000256" key="1">
    <source>
        <dbReference type="SAM" id="Phobius"/>
    </source>
</evidence>
<evidence type="ECO:0000313" key="2">
    <source>
        <dbReference type="EMBL" id="VDI61380.1"/>
    </source>
</evidence>
<keyword evidence="3" id="KW-1185">Reference proteome</keyword>
<gene>
    <name evidence="2" type="ORF">MGAL_10B070152</name>
</gene>
<comment type="caution">
    <text evidence="2">The sequence shown here is derived from an EMBL/GenBank/DDBJ whole genome shotgun (WGS) entry which is preliminary data.</text>
</comment>
<accession>A0A8B6GAU1</accession>
<proteinExistence type="predicted"/>
<organism evidence="2 3">
    <name type="scientific">Mytilus galloprovincialis</name>
    <name type="common">Mediterranean mussel</name>
    <dbReference type="NCBI Taxonomy" id="29158"/>
    <lineage>
        <taxon>Eukaryota</taxon>
        <taxon>Metazoa</taxon>
        <taxon>Spiralia</taxon>
        <taxon>Lophotrochozoa</taxon>
        <taxon>Mollusca</taxon>
        <taxon>Bivalvia</taxon>
        <taxon>Autobranchia</taxon>
        <taxon>Pteriomorphia</taxon>
        <taxon>Mytilida</taxon>
        <taxon>Mytiloidea</taxon>
        <taxon>Mytilidae</taxon>
        <taxon>Mytilinae</taxon>
        <taxon>Mytilus</taxon>
    </lineage>
</organism>
<dbReference type="AlphaFoldDB" id="A0A8B6GAU1"/>
<feature type="transmembrane region" description="Helical" evidence="1">
    <location>
        <begin position="50"/>
        <end position="69"/>
    </location>
</feature>
<name>A0A8B6GAU1_MYTGA</name>
<dbReference type="EMBL" id="UYJE01008143">
    <property type="protein sequence ID" value="VDI61380.1"/>
    <property type="molecule type" value="Genomic_DNA"/>
</dbReference>
<reference evidence="2" key="1">
    <citation type="submission" date="2018-11" db="EMBL/GenBank/DDBJ databases">
        <authorList>
            <person name="Alioto T."/>
            <person name="Alioto T."/>
        </authorList>
    </citation>
    <scope>NUCLEOTIDE SEQUENCE</scope>
</reference>
<feature type="non-terminal residue" evidence="2">
    <location>
        <position position="195"/>
    </location>
</feature>
<feature type="transmembrane region" description="Helical" evidence="1">
    <location>
        <begin position="76"/>
        <end position="95"/>
    </location>
</feature>
<keyword evidence="1" id="KW-1133">Transmembrane helix</keyword>
<keyword evidence="1" id="KW-0472">Membrane</keyword>
<evidence type="ECO:0000313" key="3">
    <source>
        <dbReference type="Proteomes" id="UP000596742"/>
    </source>
</evidence>
<keyword evidence="1" id="KW-0812">Transmembrane</keyword>
<dbReference type="Proteomes" id="UP000596742">
    <property type="component" value="Unassembled WGS sequence"/>
</dbReference>
<feature type="transmembrane region" description="Helical" evidence="1">
    <location>
        <begin position="9"/>
        <end position="30"/>
    </location>
</feature>